<dbReference type="CDD" id="cd00413">
    <property type="entry name" value="Glyco_hydrolase_16"/>
    <property type="match status" value="1"/>
</dbReference>
<dbReference type="PANTHER" id="PTHR10963">
    <property type="entry name" value="GLYCOSYL HYDROLASE-RELATED"/>
    <property type="match status" value="1"/>
</dbReference>
<gene>
    <name evidence="3" type="ordered locus">A2cp1_3145</name>
</gene>
<name>B8JG77_ANAD2</name>
<dbReference type="InterPro" id="IPR050546">
    <property type="entry name" value="Glycosyl_Hydrlase_16"/>
</dbReference>
<dbReference type="EMBL" id="CP001359">
    <property type="protein sequence ID" value="ACL66480.1"/>
    <property type="molecule type" value="Genomic_DNA"/>
</dbReference>
<dbReference type="AlphaFoldDB" id="B8JG77"/>
<dbReference type="Gene3D" id="2.60.120.200">
    <property type="match status" value="1"/>
</dbReference>
<keyword evidence="3" id="KW-0378">Hydrolase</keyword>
<evidence type="ECO:0000259" key="2">
    <source>
        <dbReference type="PROSITE" id="PS51762"/>
    </source>
</evidence>
<dbReference type="CAZy" id="GH16">
    <property type="family name" value="Glycoside Hydrolase Family 16"/>
</dbReference>
<dbReference type="PROSITE" id="PS51257">
    <property type="entry name" value="PROKAR_LIPOPROTEIN"/>
    <property type="match status" value="1"/>
</dbReference>
<dbReference type="RefSeq" id="WP_012634201.1">
    <property type="nucleotide sequence ID" value="NC_011891.1"/>
</dbReference>
<organism evidence="3 4">
    <name type="scientific">Anaeromyxobacter dehalogenans (strain ATCC BAA-258 / DSM 21875 / 2CP-1)</name>
    <dbReference type="NCBI Taxonomy" id="455488"/>
    <lineage>
        <taxon>Bacteria</taxon>
        <taxon>Pseudomonadati</taxon>
        <taxon>Myxococcota</taxon>
        <taxon>Myxococcia</taxon>
        <taxon>Myxococcales</taxon>
        <taxon>Cystobacterineae</taxon>
        <taxon>Anaeromyxobacteraceae</taxon>
        <taxon>Anaeromyxobacter</taxon>
    </lineage>
</organism>
<evidence type="ECO:0000313" key="4">
    <source>
        <dbReference type="Proteomes" id="UP000007089"/>
    </source>
</evidence>
<feature type="domain" description="GH16" evidence="2">
    <location>
        <begin position="43"/>
        <end position="300"/>
    </location>
</feature>
<dbReference type="KEGG" id="acp:A2cp1_3145"/>
<comment type="similarity">
    <text evidence="1">Belongs to the glycosyl hydrolase 16 family.</text>
</comment>
<dbReference type="SUPFAM" id="SSF49899">
    <property type="entry name" value="Concanavalin A-like lectins/glucanases"/>
    <property type="match status" value="1"/>
</dbReference>
<keyword evidence="4" id="KW-1185">Reference proteome</keyword>
<evidence type="ECO:0000313" key="3">
    <source>
        <dbReference type="EMBL" id="ACL66480.1"/>
    </source>
</evidence>
<dbReference type="GO" id="GO:0005975">
    <property type="term" value="P:carbohydrate metabolic process"/>
    <property type="evidence" value="ECO:0007669"/>
    <property type="project" value="InterPro"/>
</dbReference>
<protein>
    <submittedName>
        <fullName evidence="3">Glycoside hydrolase family 16</fullName>
    </submittedName>
</protein>
<sequence length="300" mass="32494">MDPLIRPAMAAALAVACGCGLLSPGEPPAAPTAPVPGWTAPDAPIPAPPPPAGVAPEAPLPGYALAWHDEFDGTAVDPARWNVEARHWRDALNDPAAVTVQDGLLRITTFTDEAGVHHTGYLQTVGLFELTYGYLEARIRFHEVPGTWCAFWLYPETYGHPIGDPGTAGVEIDVVEHRVVDGGGWNVRDLVMSGINWDGFGPDWKKVHRTQPPPDGGPVWGAWRTFSVLWTPAGYTFYVDQQPLWSTSAAVSHRSQPIYLTCEVKQRSWAGTIPAGGYGPAATSDDFMEVDWVRAWQPAP</sequence>
<accession>B8JG77</accession>
<dbReference type="Proteomes" id="UP000007089">
    <property type="component" value="Chromosome"/>
</dbReference>
<dbReference type="PROSITE" id="PS51762">
    <property type="entry name" value="GH16_2"/>
    <property type="match status" value="1"/>
</dbReference>
<evidence type="ECO:0000256" key="1">
    <source>
        <dbReference type="ARBA" id="ARBA00006865"/>
    </source>
</evidence>
<dbReference type="Pfam" id="PF00722">
    <property type="entry name" value="Glyco_hydro_16"/>
    <property type="match status" value="1"/>
</dbReference>
<dbReference type="GO" id="GO:0004553">
    <property type="term" value="F:hydrolase activity, hydrolyzing O-glycosyl compounds"/>
    <property type="evidence" value="ECO:0007669"/>
    <property type="project" value="InterPro"/>
</dbReference>
<dbReference type="HOGENOM" id="CLU_019533_0_3_7"/>
<dbReference type="PANTHER" id="PTHR10963:SF55">
    <property type="entry name" value="GLYCOSIDE HYDROLASE FAMILY 16 PROTEIN"/>
    <property type="match status" value="1"/>
</dbReference>
<reference evidence="3" key="1">
    <citation type="submission" date="2009-01" db="EMBL/GenBank/DDBJ databases">
        <title>Complete sequence of Anaeromyxobacter dehalogenans 2CP-1.</title>
        <authorList>
            <consortium name="US DOE Joint Genome Institute"/>
            <person name="Lucas S."/>
            <person name="Copeland A."/>
            <person name="Lapidus A."/>
            <person name="Glavina del Rio T."/>
            <person name="Dalin E."/>
            <person name="Tice H."/>
            <person name="Bruce D."/>
            <person name="Goodwin L."/>
            <person name="Pitluck S."/>
            <person name="Saunders E."/>
            <person name="Brettin T."/>
            <person name="Detter J.C."/>
            <person name="Han C."/>
            <person name="Larimer F."/>
            <person name="Land M."/>
            <person name="Hauser L."/>
            <person name="Kyrpides N."/>
            <person name="Ovchinnikova G."/>
            <person name="Beliaev A.S."/>
            <person name="Richardson P."/>
        </authorList>
    </citation>
    <scope>NUCLEOTIDE SEQUENCE</scope>
    <source>
        <strain evidence="3">2CP-1</strain>
    </source>
</reference>
<dbReference type="InterPro" id="IPR013320">
    <property type="entry name" value="ConA-like_dom_sf"/>
</dbReference>
<dbReference type="InterPro" id="IPR000757">
    <property type="entry name" value="Beta-glucanase-like"/>
</dbReference>
<proteinExistence type="inferred from homology"/>